<dbReference type="SMART" id="SM00064">
    <property type="entry name" value="FYVE"/>
    <property type="match status" value="1"/>
</dbReference>
<keyword evidence="3" id="KW-0862">Zinc</keyword>
<dbReference type="Pfam" id="PF11464">
    <property type="entry name" value="Rbsn"/>
    <property type="match status" value="1"/>
</dbReference>
<feature type="compositionally biased region" description="Polar residues" evidence="5">
    <location>
        <begin position="178"/>
        <end position="204"/>
    </location>
</feature>
<dbReference type="Gene3D" id="3.30.40.10">
    <property type="entry name" value="Zinc/RING finger domain, C3HC4 (zinc finger)"/>
    <property type="match status" value="1"/>
</dbReference>
<feature type="region of interest" description="Disordered" evidence="5">
    <location>
        <begin position="129"/>
        <end position="243"/>
    </location>
</feature>
<dbReference type="AlphaFoldDB" id="G7DWU6"/>
<evidence type="ECO:0000256" key="4">
    <source>
        <dbReference type="PROSITE-ProRule" id="PRU00091"/>
    </source>
</evidence>
<dbReference type="InParanoid" id="G7DWU6"/>
<dbReference type="SUPFAM" id="SSF57903">
    <property type="entry name" value="FYVE/PHD zinc finger"/>
    <property type="match status" value="1"/>
</dbReference>
<evidence type="ECO:0000256" key="2">
    <source>
        <dbReference type="ARBA" id="ARBA00022771"/>
    </source>
</evidence>
<feature type="region of interest" description="Disordered" evidence="5">
    <location>
        <begin position="597"/>
        <end position="636"/>
    </location>
</feature>
<gene>
    <name evidence="7" type="primary">Mo01698</name>
    <name evidence="7" type="ORF">E5Q_01698</name>
</gene>
<evidence type="ECO:0000256" key="1">
    <source>
        <dbReference type="ARBA" id="ARBA00022723"/>
    </source>
</evidence>
<accession>G7DWU6</accession>
<dbReference type="Proteomes" id="UP000009131">
    <property type="component" value="Unassembled WGS sequence"/>
</dbReference>
<evidence type="ECO:0000313" key="7">
    <source>
        <dbReference type="EMBL" id="GAA95043.1"/>
    </source>
</evidence>
<evidence type="ECO:0000259" key="6">
    <source>
        <dbReference type="PROSITE" id="PS50178"/>
    </source>
</evidence>
<dbReference type="InterPro" id="IPR000306">
    <property type="entry name" value="Znf_FYVE"/>
</dbReference>
<dbReference type="PANTHER" id="PTHR13510">
    <property type="entry name" value="FYVE-FINGER-CONTAINING RAB5 EFFECTOR PROTEIN RABENOSYN-5-RELATED"/>
    <property type="match status" value="1"/>
</dbReference>
<dbReference type="SUPFAM" id="SSF140125">
    <property type="entry name" value="Rabenosyn-5 Rab-binding domain-like"/>
    <property type="match status" value="1"/>
</dbReference>
<dbReference type="EMBL" id="BABT02000054">
    <property type="protein sequence ID" value="GAA95043.1"/>
    <property type="molecule type" value="Genomic_DNA"/>
</dbReference>
<dbReference type="GO" id="GO:0008270">
    <property type="term" value="F:zinc ion binding"/>
    <property type="evidence" value="ECO:0007669"/>
    <property type="project" value="UniProtKB-KW"/>
</dbReference>
<dbReference type="OMA" id="WEADSAV"/>
<protein>
    <recommendedName>
        <fullName evidence="6">FYVE-type domain-containing protein</fullName>
    </recommendedName>
</protein>
<dbReference type="InterPro" id="IPR017455">
    <property type="entry name" value="Znf_FYVE-rel"/>
</dbReference>
<comment type="caution">
    <text evidence="7">The sequence shown here is derived from an EMBL/GenBank/DDBJ whole genome shotgun (WGS) entry which is preliminary data.</text>
</comment>
<feature type="region of interest" description="Disordered" evidence="5">
    <location>
        <begin position="1"/>
        <end position="104"/>
    </location>
</feature>
<evidence type="ECO:0000256" key="5">
    <source>
        <dbReference type="SAM" id="MobiDB-lite"/>
    </source>
</evidence>
<dbReference type="HOGENOM" id="CLU_389826_0_0_1"/>
<dbReference type="InterPro" id="IPR011011">
    <property type="entry name" value="Znf_FYVE_PHD"/>
</dbReference>
<sequence>MSAPTTPSKARSGGSGSDSPAFANGASPTVTYKPYVPGQSKRSSLPASSGQSVFGASLGRFQSELSAGSSSRTLGSAYLPTSNATNGALTPVQAGKRPETGPAFLRPAQFETERNESVSLASLGGDAQAFFTSGAKPNKPDSAPNGPHSRSQSVAVQSARSVSPARSSQAVVQAPIARSQSAHQMLATSSLDAPSRSGQSTPRQATPPVARSVSPQKSASVLPVDSARSRETVQVQPDERSHRRTVYRAGFQPNGVYRNRMDELLSSRNAKGEGRKLEESRIVRRLDKLIELHTAPVIPSEPGAPSMPRNGLSFRSLTDLQNLRRKTAGQVWDDVLRGVRGSKDEIKSAEQKIVKWQDDASVQRCPICLASFSLTTRKHHCRTCGRVICFLPPTTPSSLLPPGTPAPLITRSRRCSTFITFEIQPALIQKGQRIIETEVDITGSIVGTRPGEKLHGAPIVRICQDCLSTAMRQQTMSLTTRAPTYLRLYEVLLQLQNEIDSSLPELQEMIMGLQRDSAHLTLGSTANATPVAQRDALAARKSIMSNLASYDSIARRIKDLPLADGGQPGGSQDRIQRAISSRAQLFLHDKMALLKGLNMQDLEGPRRKPRRGNTKADSDNQQTSQQHSARTTDAEVGDRKAVLLEQAQLVETMLADANARRQLEDAAALKTSLNELHASRDQVLVMMAYASVATTSRAKRTYKLRCAF</sequence>
<reference evidence="7 8" key="1">
    <citation type="journal article" date="2011" name="J. Gen. Appl. Microbiol.">
        <title>Draft genome sequencing of the enigmatic basidiomycete Mixia osmundae.</title>
        <authorList>
            <person name="Nishida H."/>
            <person name="Nagatsuka Y."/>
            <person name="Sugiyama J."/>
        </authorList>
    </citation>
    <scope>NUCLEOTIDE SEQUENCE [LARGE SCALE GENOMIC DNA]</scope>
    <source>
        <strain evidence="8">CBS 9802 / IAM 14324 / JCM 22182 / KY 12970</strain>
    </source>
</reference>
<dbReference type="InterPro" id="IPR036531">
    <property type="entry name" value="Rbsn_Rab-bd_sf"/>
</dbReference>
<keyword evidence="1" id="KW-0479">Metal-binding</keyword>
<dbReference type="PANTHER" id="PTHR13510:SF44">
    <property type="entry name" value="RABENOSYN-5"/>
    <property type="match status" value="1"/>
</dbReference>
<dbReference type="CDD" id="cd15737">
    <property type="entry name" value="FYVE2_Vac1p_like"/>
    <property type="match status" value="1"/>
</dbReference>
<dbReference type="Pfam" id="PF01363">
    <property type="entry name" value="FYVE"/>
    <property type="match status" value="1"/>
</dbReference>
<organism evidence="7 8">
    <name type="scientific">Mixia osmundae (strain CBS 9802 / IAM 14324 / JCM 22182 / KY 12970)</name>
    <dbReference type="NCBI Taxonomy" id="764103"/>
    <lineage>
        <taxon>Eukaryota</taxon>
        <taxon>Fungi</taxon>
        <taxon>Dikarya</taxon>
        <taxon>Basidiomycota</taxon>
        <taxon>Pucciniomycotina</taxon>
        <taxon>Mixiomycetes</taxon>
        <taxon>Mixiales</taxon>
        <taxon>Mixiaceae</taxon>
        <taxon>Mixia</taxon>
    </lineage>
</organism>
<dbReference type="InterPro" id="IPR021565">
    <property type="entry name" value="Rbsn_Rab-bd"/>
</dbReference>
<evidence type="ECO:0000256" key="3">
    <source>
        <dbReference type="ARBA" id="ARBA00022833"/>
    </source>
</evidence>
<feature type="compositionally biased region" description="Basic and acidic residues" evidence="5">
    <location>
        <begin position="227"/>
        <end position="241"/>
    </location>
</feature>
<name>G7DWU6_MIXOS</name>
<proteinExistence type="predicted"/>
<dbReference type="eggNOG" id="KOG1842">
    <property type="taxonomic scope" value="Eukaryota"/>
</dbReference>
<dbReference type="InterPro" id="IPR013083">
    <property type="entry name" value="Znf_RING/FYVE/PHD"/>
</dbReference>
<dbReference type="RefSeq" id="XP_014566711.1">
    <property type="nucleotide sequence ID" value="XM_014711225.1"/>
</dbReference>
<keyword evidence="8" id="KW-1185">Reference proteome</keyword>
<evidence type="ECO:0000313" key="8">
    <source>
        <dbReference type="Proteomes" id="UP000009131"/>
    </source>
</evidence>
<dbReference type="STRING" id="764103.G7DWU6"/>
<dbReference type="RefSeq" id="XP_014564742.1">
    <property type="nucleotide sequence ID" value="XM_014709256.1"/>
</dbReference>
<dbReference type="FunCoup" id="G7DWU6">
    <property type="interactions" value="64"/>
</dbReference>
<keyword evidence="2 4" id="KW-0863">Zinc-finger</keyword>
<reference evidence="7 8" key="2">
    <citation type="journal article" date="2012" name="Open Biol.">
        <title>Characteristics of nucleosomes and linker DNA regions on the genome of the basidiomycete Mixia osmundae revealed by mono- and dinucleosome mapping.</title>
        <authorList>
            <person name="Nishida H."/>
            <person name="Kondo S."/>
            <person name="Matsumoto T."/>
            <person name="Suzuki Y."/>
            <person name="Yoshikawa H."/>
            <person name="Taylor T.D."/>
            <person name="Sugiyama J."/>
        </authorList>
    </citation>
    <scope>NUCLEOTIDE SEQUENCE [LARGE SCALE GENOMIC DNA]</scope>
    <source>
        <strain evidence="8">CBS 9802 / IAM 14324 / JCM 22182 / KY 12970</strain>
    </source>
</reference>
<feature type="compositionally biased region" description="Polar residues" evidence="5">
    <location>
        <begin position="619"/>
        <end position="629"/>
    </location>
</feature>
<feature type="compositionally biased region" description="Polar residues" evidence="5">
    <location>
        <begin position="40"/>
        <end position="54"/>
    </location>
</feature>
<feature type="compositionally biased region" description="Polar residues" evidence="5">
    <location>
        <begin position="63"/>
        <end position="88"/>
    </location>
</feature>
<dbReference type="InterPro" id="IPR052727">
    <property type="entry name" value="Rab4/Rab5_effector"/>
</dbReference>
<dbReference type="PROSITE" id="PS50178">
    <property type="entry name" value="ZF_FYVE"/>
    <property type="match status" value="1"/>
</dbReference>
<feature type="domain" description="FYVE-type" evidence="6">
    <location>
        <begin position="359"/>
        <end position="389"/>
    </location>
</feature>
<feature type="compositionally biased region" description="Low complexity" evidence="5">
    <location>
        <begin position="149"/>
        <end position="174"/>
    </location>
</feature>
<dbReference type="OrthoDB" id="166134at2759"/>